<feature type="compositionally biased region" description="Polar residues" evidence="1">
    <location>
        <begin position="53"/>
        <end position="68"/>
    </location>
</feature>
<feature type="region of interest" description="Disordered" evidence="1">
    <location>
        <begin position="44"/>
        <end position="68"/>
    </location>
</feature>
<dbReference type="Proteomes" id="UP001177744">
    <property type="component" value="Unassembled WGS sequence"/>
</dbReference>
<organism evidence="2 3">
    <name type="scientific">Cnephaeus nilssonii</name>
    <name type="common">Northern bat</name>
    <name type="synonym">Eptesicus nilssonii</name>
    <dbReference type="NCBI Taxonomy" id="3371016"/>
    <lineage>
        <taxon>Eukaryota</taxon>
        <taxon>Metazoa</taxon>
        <taxon>Chordata</taxon>
        <taxon>Craniata</taxon>
        <taxon>Vertebrata</taxon>
        <taxon>Euteleostomi</taxon>
        <taxon>Mammalia</taxon>
        <taxon>Eutheria</taxon>
        <taxon>Laurasiatheria</taxon>
        <taxon>Chiroptera</taxon>
        <taxon>Yangochiroptera</taxon>
        <taxon>Vespertilionidae</taxon>
        <taxon>Cnephaeus</taxon>
    </lineage>
</organism>
<protein>
    <submittedName>
        <fullName evidence="2">Uncharacterized protein</fullName>
    </submittedName>
</protein>
<dbReference type="AlphaFoldDB" id="A0AA40LGZ4"/>
<evidence type="ECO:0000256" key="1">
    <source>
        <dbReference type="SAM" id="MobiDB-lite"/>
    </source>
</evidence>
<evidence type="ECO:0000313" key="3">
    <source>
        <dbReference type="Proteomes" id="UP001177744"/>
    </source>
</evidence>
<keyword evidence="3" id="KW-1185">Reference proteome</keyword>
<evidence type="ECO:0000313" key="2">
    <source>
        <dbReference type="EMBL" id="KAK1332280.1"/>
    </source>
</evidence>
<comment type="caution">
    <text evidence="2">The sequence shown here is derived from an EMBL/GenBank/DDBJ whole genome shotgun (WGS) entry which is preliminary data.</text>
</comment>
<gene>
    <name evidence="2" type="ORF">QTO34_006952</name>
</gene>
<reference evidence="2" key="1">
    <citation type="submission" date="2023-06" db="EMBL/GenBank/DDBJ databases">
        <title>Reference genome for the Northern bat (Eptesicus nilssonii), a most northern bat species.</title>
        <authorList>
            <person name="Laine V.N."/>
            <person name="Pulliainen A.T."/>
            <person name="Lilley T.M."/>
        </authorList>
    </citation>
    <scope>NUCLEOTIDE SEQUENCE</scope>
    <source>
        <strain evidence="2">BLF_Eptnil</strain>
        <tissue evidence="2">Kidney</tissue>
    </source>
</reference>
<dbReference type="EMBL" id="JAULJE010000018">
    <property type="protein sequence ID" value="KAK1332280.1"/>
    <property type="molecule type" value="Genomic_DNA"/>
</dbReference>
<proteinExistence type="predicted"/>
<name>A0AA40LGZ4_CNENI</name>
<sequence>MEAEERVNSIETIGRKMKENNGMEMVVKELKRCLEAEKKVMEKAAKRKELSEKQPSQATAAASNHTTG</sequence>
<accession>A0AA40LGZ4</accession>